<dbReference type="RefSeq" id="WP_141367549.1">
    <property type="nucleotide sequence ID" value="NZ_BAAAJL010000009.1"/>
</dbReference>
<name>A0A4Y4DVT3_GLUUR</name>
<dbReference type="EMBL" id="BJNY01000035">
    <property type="protein sequence ID" value="GED07954.1"/>
    <property type="molecule type" value="Genomic_DNA"/>
</dbReference>
<dbReference type="AlphaFoldDB" id="A0A4Y4DVT3"/>
<protein>
    <submittedName>
        <fullName evidence="1">Uncharacterized protein</fullName>
    </submittedName>
</protein>
<keyword evidence="2" id="KW-1185">Reference proteome</keyword>
<gene>
    <name evidence="1" type="ORF">AUR04nite_34860</name>
</gene>
<dbReference type="Proteomes" id="UP000316612">
    <property type="component" value="Unassembled WGS sequence"/>
</dbReference>
<comment type="caution">
    <text evidence="1">The sequence shown here is derived from an EMBL/GenBank/DDBJ whole genome shotgun (WGS) entry which is preliminary data.</text>
</comment>
<reference evidence="1 2" key="1">
    <citation type="submission" date="2019-06" db="EMBL/GenBank/DDBJ databases">
        <title>Whole genome shotgun sequence of Glutamicibacter uratoxydans NBRC 15515.</title>
        <authorList>
            <person name="Hosoyama A."/>
            <person name="Uohara A."/>
            <person name="Ohji S."/>
            <person name="Ichikawa N."/>
        </authorList>
    </citation>
    <scope>NUCLEOTIDE SEQUENCE [LARGE SCALE GENOMIC DNA]</scope>
    <source>
        <strain evidence="1 2">NBRC 15515</strain>
    </source>
</reference>
<proteinExistence type="predicted"/>
<evidence type="ECO:0000313" key="2">
    <source>
        <dbReference type="Proteomes" id="UP000316612"/>
    </source>
</evidence>
<evidence type="ECO:0000313" key="1">
    <source>
        <dbReference type="EMBL" id="GED07954.1"/>
    </source>
</evidence>
<sequence length="74" mass="8504">MIPHYEPGQRLFKGIGKTEVLAWIEALGDPKRANLLVKVIHPSGEVEIKVLTVNKERELVLIDQLKHHRSWKPC</sequence>
<accession>A0A4Y4DVT3</accession>
<organism evidence="1 2">
    <name type="scientific">Glutamicibacter uratoxydans</name>
    <name type="common">Arthrobacter uratoxydans</name>
    <dbReference type="NCBI Taxonomy" id="43667"/>
    <lineage>
        <taxon>Bacteria</taxon>
        <taxon>Bacillati</taxon>
        <taxon>Actinomycetota</taxon>
        <taxon>Actinomycetes</taxon>
        <taxon>Micrococcales</taxon>
        <taxon>Micrococcaceae</taxon>
        <taxon>Glutamicibacter</taxon>
    </lineage>
</organism>